<feature type="chain" id="PRO_5041998489" evidence="1">
    <location>
        <begin position="41"/>
        <end position="103"/>
    </location>
</feature>
<evidence type="ECO:0000313" key="2">
    <source>
        <dbReference type="EMBL" id="KAK3294080.1"/>
    </source>
</evidence>
<dbReference type="AlphaFoldDB" id="A0AAE0LR02"/>
<proteinExistence type="predicted"/>
<feature type="non-terminal residue" evidence="2">
    <location>
        <position position="1"/>
    </location>
</feature>
<comment type="caution">
    <text evidence="2">The sequence shown here is derived from an EMBL/GenBank/DDBJ whole genome shotgun (WGS) entry which is preliminary data.</text>
</comment>
<gene>
    <name evidence="2" type="ORF">B0H64DRAFT_399511</name>
</gene>
<name>A0AAE0LR02_9PEZI</name>
<protein>
    <submittedName>
        <fullName evidence="2">Uncharacterized protein</fullName>
    </submittedName>
</protein>
<reference evidence="2" key="2">
    <citation type="submission" date="2023-06" db="EMBL/GenBank/DDBJ databases">
        <authorList>
            <consortium name="Lawrence Berkeley National Laboratory"/>
            <person name="Haridas S."/>
            <person name="Hensen N."/>
            <person name="Bonometti L."/>
            <person name="Westerberg I."/>
            <person name="Brannstrom I.O."/>
            <person name="Guillou S."/>
            <person name="Cros-Aarteil S."/>
            <person name="Calhoun S."/>
            <person name="Kuo A."/>
            <person name="Mondo S."/>
            <person name="Pangilinan J."/>
            <person name="Riley R."/>
            <person name="Labutti K."/>
            <person name="Andreopoulos B."/>
            <person name="Lipzen A."/>
            <person name="Chen C."/>
            <person name="Yanf M."/>
            <person name="Daum C."/>
            <person name="Ng V."/>
            <person name="Clum A."/>
            <person name="Steindorff A."/>
            <person name="Ohm R."/>
            <person name="Martin F."/>
            <person name="Silar P."/>
            <person name="Natvig D."/>
            <person name="Lalanne C."/>
            <person name="Gautier V."/>
            <person name="Ament-Velasquez S.L."/>
            <person name="Kruys A."/>
            <person name="Hutchinson M.I."/>
            <person name="Powell A.J."/>
            <person name="Barry K."/>
            <person name="Miller A.N."/>
            <person name="Grigoriev I.V."/>
            <person name="Debuchy R."/>
            <person name="Gladieux P."/>
            <person name="Thoren M.H."/>
            <person name="Johannesson H."/>
        </authorList>
    </citation>
    <scope>NUCLEOTIDE SEQUENCE</scope>
    <source>
        <strain evidence="2">CBS 168.71</strain>
    </source>
</reference>
<dbReference type="EMBL" id="JAUEPN010000005">
    <property type="protein sequence ID" value="KAK3294080.1"/>
    <property type="molecule type" value="Genomic_DNA"/>
</dbReference>
<dbReference type="Proteomes" id="UP001278766">
    <property type="component" value="Unassembled WGS sequence"/>
</dbReference>
<dbReference type="GeneID" id="87840968"/>
<keyword evidence="3" id="KW-1185">Reference proteome</keyword>
<evidence type="ECO:0000313" key="3">
    <source>
        <dbReference type="Proteomes" id="UP001278766"/>
    </source>
</evidence>
<keyword evidence="1" id="KW-0732">Signal</keyword>
<dbReference type="RefSeq" id="XP_062657594.1">
    <property type="nucleotide sequence ID" value="XM_062804020.1"/>
</dbReference>
<accession>A0AAE0LR02</accession>
<feature type="signal peptide" evidence="1">
    <location>
        <begin position="1"/>
        <end position="40"/>
    </location>
</feature>
<evidence type="ECO:0000256" key="1">
    <source>
        <dbReference type="SAM" id="SignalP"/>
    </source>
</evidence>
<reference evidence="2" key="1">
    <citation type="journal article" date="2023" name="Mol. Phylogenet. Evol.">
        <title>Genome-scale phylogeny and comparative genomics of the fungal order Sordariales.</title>
        <authorList>
            <person name="Hensen N."/>
            <person name="Bonometti L."/>
            <person name="Westerberg I."/>
            <person name="Brannstrom I.O."/>
            <person name="Guillou S."/>
            <person name="Cros-Aarteil S."/>
            <person name="Calhoun S."/>
            <person name="Haridas S."/>
            <person name="Kuo A."/>
            <person name="Mondo S."/>
            <person name="Pangilinan J."/>
            <person name="Riley R."/>
            <person name="LaButti K."/>
            <person name="Andreopoulos B."/>
            <person name="Lipzen A."/>
            <person name="Chen C."/>
            <person name="Yan M."/>
            <person name="Daum C."/>
            <person name="Ng V."/>
            <person name="Clum A."/>
            <person name="Steindorff A."/>
            <person name="Ohm R.A."/>
            <person name="Martin F."/>
            <person name="Silar P."/>
            <person name="Natvig D.O."/>
            <person name="Lalanne C."/>
            <person name="Gautier V."/>
            <person name="Ament-Velasquez S.L."/>
            <person name="Kruys A."/>
            <person name="Hutchinson M.I."/>
            <person name="Powell A.J."/>
            <person name="Barry K."/>
            <person name="Miller A.N."/>
            <person name="Grigoriev I.V."/>
            <person name="Debuchy R."/>
            <person name="Gladieux P."/>
            <person name="Hiltunen Thoren M."/>
            <person name="Johannesson H."/>
        </authorList>
    </citation>
    <scope>NUCLEOTIDE SEQUENCE</scope>
    <source>
        <strain evidence="2">CBS 168.71</strain>
    </source>
</reference>
<sequence>GWGWGWGWCIQPQPAHHPAAAAPFLYLALSLSRCCRRCAALSCRGSCPRAWEVLDSDPTQVCCSGDRVVSDVLAKSRVGGSGGGNNGGGWVLAICAVSTGAGD</sequence>
<organism evidence="2 3">
    <name type="scientific">Chaetomium fimeti</name>
    <dbReference type="NCBI Taxonomy" id="1854472"/>
    <lineage>
        <taxon>Eukaryota</taxon>
        <taxon>Fungi</taxon>
        <taxon>Dikarya</taxon>
        <taxon>Ascomycota</taxon>
        <taxon>Pezizomycotina</taxon>
        <taxon>Sordariomycetes</taxon>
        <taxon>Sordariomycetidae</taxon>
        <taxon>Sordariales</taxon>
        <taxon>Chaetomiaceae</taxon>
        <taxon>Chaetomium</taxon>
    </lineage>
</organism>